<name>A0ABR2GQI0_9EUKA</name>
<dbReference type="Gene3D" id="2.60.120.260">
    <property type="entry name" value="Galactose-binding domain-like"/>
    <property type="match status" value="1"/>
</dbReference>
<keyword evidence="3" id="KW-1185">Reference proteome</keyword>
<reference evidence="2 3" key="1">
    <citation type="submission" date="2024-04" db="EMBL/GenBank/DDBJ databases">
        <title>Tritrichomonas musculus Genome.</title>
        <authorList>
            <person name="Alves-Ferreira E."/>
            <person name="Grigg M."/>
            <person name="Lorenzi H."/>
            <person name="Galac M."/>
        </authorList>
    </citation>
    <scope>NUCLEOTIDE SEQUENCE [LARGE SCALE GENOMIC DNA]</scope>
    <source>
        <strain evidence="2 3">EAF2021</strain>
    </source>
</reference>
<gene>
    <name evidence="2" type="ORF">M9Y10_039836</name>
</gene>
<dbReference type="InterPro" id="IPR000421">
    <property type="entry name" value="FA58C"/>
</dbReference>
<comment type="caution">
    <text evidence="2">The sequence shown here is derived from an EMBL/GenBank/DDBJ whole genome shotgun (WGS) entry which is preliminary data.</text>
</comment>
<evidence type="ECO:0000313" key="2">
    <source>
        <dbReference type="EMBL" id="KAK8836204.1"/>
    </source>
</evidence>
<evidence type="ECO:0000259" key="1">
    <source>
        <dbReference type="Pfam" id="PF00754"/>
    </source>
</evidence>
<accession>A0ABR2GQI0</accession>
<sequence>MENQIKLKLSSISRVTLNSYANDFTFIINEEEFKTNKIISDIISPKIAQIHSVDPMFDTFTINTNNKGSFSYILNLLNFEVNIIPTNQFDFIIEVVEILGNDSFEIVSTMQEQEISQDIVFDLLKKHERHNLYSNLLSNEINFVSSHFYQLYENYPEKINDLSISIIERIIKSDKLLLNNEDQLLSFINQLYMRDSKYSVLYENVFFSFVSVSKISEFIQIFDISDLNTETWISISHRLQQEISIDYNAQNEKRYIQNFGGISFKFKNNKFDGIINYLRSQGDIQNLINFSSSSVENSYHSPQYSIEKNNFFASENKPNSWVILDFKEHRIIPTNYTIGSTNNSYHPINWTVEGSTDNVNWGIIDVQENCQSMNGNNVVQTFDIKKKNNAKFQYLRIRQTGPSSCNNNFFRFNSFEIFGTLF</sequence>
<dbReference type="EMBL" id="JAPFFF010000067">
    <property type="protein sequence ID" value="KAK8836204.1"/>
    <property type="molecule type" value="Genomic_DNA"/>
</dbReference>
<evidence type="ECO:0000313" key="3">
    <source>
        <dbReference type="Proteomes" id="UP001470230"/>
    </source>
</evidence>
<protein>
    <recommendedName>
        <fullName evidence="1">F5/8 type C domain-containing protein</fullName>
    </recommendedName>
</protein>
<dbReference type="Proteomes" id="UP001470230">
    <property type="component" value="Unassembled WGS sequence"/>
</dbReference>
<proteinExistence type="predicted"/>
<organism evidence="2 3">
    <name type="scientific">Tritrichomonas musculus</name>
    <dbReference type="NCBI Taxonomy" id="1915356"/>
    <lineage>
        <taxon>Eukaryota</taxon>
        <taxon>Metamonada</taxon>
        <taxon>Parabasalia</taxon>
        <taxon>Tritrichomonadida</taxon>
        <taxon>Tritrichomonadidae</taxon>
        <taxon>Tritrichomonas</taxon>
    </lineage>
</organism>
<feature type="domain" description="F5/8 type C" evidence="1">
    <location>
        <begin position="291"/>
        <end position="401"/>
    </location>
</feature>
<dbReference type="Pfam" id="PF00754">
    <property type="entry name" value="F5_F8_type_C"/>
    <property type="match status" value="1"/>
</dbReference>
<dbReference type="InterPro" id="IPR008979">
    <property type="entry name" value="Galactose-bd-like_sf"/>
</dbReference>
<dbReference type="SUPFAM" id="SSF49785">
    <property type="entry name" value="Galactose-binding domain-like"/>
    <property type="match status" value="1"/>
</dbReference>